<protein>
    <recommendedName>
        <fullName evidence="1">Polymerase nucleotidyl transferase domain-containing protein</fullName>
    </recommendedName>
</protein>
<reference evidence="2 3" key="1">
    <citation type="journal article" date="2020" name="Microorganisms">
        <title>Osmotic Adaptation and Compatible Solute Biosynthesis of Phototrophic Bacteria as Revealed from Genome Analyses.</title>
        <authorList>
            <person name="Imhoff J.F."/>
            <person name="Rahn T."/>
            <person name="Kunzel S."/>
            <person name="Keller A."/>
            <person name="Neulinger S.C."/>
        </authorList>
    </citation>
    <scope>NUCLEOTIDE SEQUENCE [LARGE SCALE GENOMIC DNA]</scope>
    <source>
        <strain evidence="2 3">DSM 25653</strain>
    </source>
</reference>
<evidence type="ECO:0000313" key="2">
    <source>
        <dbReference type="EMBL" id="MBK1619495.1"/>
    </source>
</evidence>
<dbReference type="InterPro" id="IPR002934">
    <property type="entry name" value="Polymerase_NTP_transf_dom"/>
</dbReference>
<dbReference type="GO" id="GO:0016779">
    <property type="term" value="F:nucleotidyltransferase activity"/>
    <property type="evidence" value="ECO:0007669"/>
    <property type="project" value="InterPro"/>
</dbReference>
<dbReference type="InterPro" id="IPR043519">
    <property type="entry name" value="NT_sf"/>
</dbReference>
<organism evidence="2 3">
    <name type="scientific">Lamprobacter modestohalophilus</name>
    <dbReference type="NCBI Taxonomy" id="1064514"/>
    <lineage>
        <taxon>Bacteria</taxon>
        <taxon>Pseudomonadati</taxon>
        <taxon>Pseudomonadota</taxon>
        <taxon>Gammaproteobacteria</taxon>
        <taxon>Chromatiales</taxon>
        <taxon>Chromatiaceae</taxon>
        <taxon>Lamprobacter</taxon>
    </lineage>
</organism>
<keyword evidence="3" id="KW-1185">Reference proteome</keyword>
<dbReference type="AlphaFoldDB" id="A0A9X0W9J9"/>
<dbReference type="CDD" id="cd05403">
    <property type="entry name" value="NT_KNTase_like"/>
    <property type="match status" value="1"/>
</dbReference>
<dbReference type="EMBL" id="NRRY01000022">
    <property type="protein sequence ID" value="MBK1619495.1"/>
    <property type="molecule type" value="Genomic_DNA"/>
</dbReference>
<dbReference type="Gene3D" id="3.30.460.10">
    <property type="entry name" value="Beta Polymerase, domain 2"/>
    <property type="match status" value="1"/>
</dbReference>
<evidence type="ECO:0000259" key="1">
    <source>
        <dbReference type="Pfam" id="PF01909"/>
    </source>
</evidence>
<evidence type="ECO:0000313" key="3">
    <source>
        <dbReference type="Proteomes" id="UP001138768"/>
    </source>
</evidence>
<sequence>MRLTPIQIEAILRIVSEHAGQSARTYLFGSRLDDRARGGDLDLLVETATPMPLLERARLQLDLETQLGLPVDLIVDDHDRAASPFQQLARARAQPLRLPT</sequence>
<dbReference type="RefSeq" id="WP_200244946.1">
    <property type="nucleotide sequence ID" value="NZ_NRRY01000022.1"/>
</dbReference>
<feature type="domain" description="Polymerase nucleotidyl transferase" evidence="1">
    <location>
        <begin position="9"/>
        <end position="76"/>
    </location>
</feature>
<accession>A0A9X0W9J9</accession>
<gene>
    <name evidence="2" type="ORF">CKO42_13825</name>
</gene>
<dbReference type="Proteomes" id="UP001138768">
    <property type="component" value="Unassembled WGS sequence"/>
</dbReference>
<comment type="caution">
    <text evidence="2">The sequence shown here is derived from an EMBL/GenBank/DDBJ whole genome shotgun (WGS) entry which is preliminary data.</text>
</comment>
<name>A0A9X0W9J9_9GAMM</name>
<proteinExistence type="predicted"/>
<dbReference type="Pfam" id="PF01909">
    <property type="entry name" value="NTP_transf_2"/>
    <property type="match status" value="1"/>
</dbReference>
<dbReference type="SUPFAM" id="SSF81301">
    <property type="entry name" value="Nucleotidyltransferase"/>
    <property type="match status" value="1"/>
</dbReference>